<evidence type="ECO:0000256" key="1">
    <source>
        <dbReference type="SAM" id="SignalP"/>
    </source>
</evidence>
<reference evidence="2 3" key="1">
    <citation type="submission" date="2020-08" db="EMBL/GenBank/DDBJ databases">
        <title>Sequencing the genomes of 1000 actinobacteria strains.</title>
        <authorList>
            <person name="Klenk H.-P."/>
        </authorList>
    </citation>
    <scope>NUCLEOTIDE SEQUENCE [LARGE SCALE GENOMIC DNA]</scope>
    <source>
        <strain evidence="2 3">DSM 17294</strain>
    </source>
</reference>
<gene>
    <name evidence="2" type="ORF">HDA44_004026</name>
</gene>
<keyword evidence="3" id="KW-1185">Reference proteome</keyword>
<comment type="caution">
    <text evidence="2">The sequence shown here is derived from an EMBL/GenBank/DDBJ whole genome shotgun (WGS) entry which is preliminary data.</text>
</comment>
<feature type="signal peptide" evidence="1">
    <location>
        <begin position="1"/>
        <end position="32"/>
    </location>
</feature>
<proteinExistence type="predicted"/>
<name>A0A841DUY7_9ACTN</name>
<accession>A0A841DUY7</accession>
<sequence length="178" mass="18789">MSSRLIKAGAAGLTATLAVVGLSVVQAPTASAATSCKSGYNWRACSTIDKRIPVSFTAGYRDSVRNLRNYPITASCQASVSKTVTWGVSVGVKAELKAAIFASVEASVTANVQTSMATGYVTSANFTVKAKDTVYCDRGIYQENVRGHSTLSYYGGGAGTIRQSWTAHAPSRAQWLIY</sequence>
<dbReference type="RefSeq" id="WP_184836617.1">
    <property type="nucleotide sequence ID" value="NZ_BAAAVN010000003.1"/>
</dbReference>
<dbReference type="EMBL" id="JACHNF010000001">
    <property type="protein sequence ID" value="MBB5980685.1"/>
    <property type="molecule type" value="Genomic_DNA"/>
</dbReference>
<dbReference type="SUPFAM" id="SSF56973">
    <property type="entry name" value="Aerolisin/ETX pore-forming domain"/>
    <property type="match status" value="1"/>
</dbReference>
<protein>
    <recommendedName>
        <fullName evidence="4">DUF2690 domain-containing protein</fullName>
    </recommendedName>
</protein>
<evidence type="ECO:0000313" key="3">
    <source>
        <dbReference type="Proteomes" id="UP000558997"/>
    </source>
</evidence>
<feature type="chain" id="PRO_5032812615" description="DUF2690 domain-containing protein" evidence="1">
    <location>
        <begin position="33"/>
        <end position="178"/>
    </location>
</feature>
<evidence type="ECO:0008006" key="4">
    <source>
        <dbReference type="Google" id="ProtNLM"/>
    </source>
</evidence>
<evidence type="ECO:0000313" key="2">
    <source>
        <dbReference type="EMBL" id="MBB5980685.1"/>
    </source>
</evidence>
<keyword evidence="1" id="KW-0732">Signal</keyword>
<dbReference type="AlphaFoldDB" id="A0A841DUY7"/>
<dbReference type="Proteomes" id="UP000558997">
    <property type="component" value="Unassembled WGS sequence"/>
</dbReference>
<organism evidence="2 3">
    <name type="scientific">Kribbella solani</name>
    <dbReference type="NCBI Taxonomy" id="236067"/>
    <lineage>
        <taxon>Bacteria</taxon>
        <taxon>Bacillati</taxon>
        <taxon>Actinomycetota</taxon>
        <taxon>Actinomycetes</taxon>
        <taxon>Propionibacteriales</taxon>
        <taxon>Kribbellaceae</taxon>
        <taxon>Kribbella</taxon>
    </lineage>
</organism>